<protein>
    <recommendedName>
        <fullName evidence="3">Phage protein</fullName>
    </recommendedName>
</protein>
<evidence type="ECO:0008006" key="3">
    <source>
        <dbReference type="Google" id="ProtNLM"/>
    </source>
</evidence>
<evidence type="ECO:0000313" key="1">
    <source>
        <dbReference type="EMBL" id="AVM48965.1"/>
    </source>
</evidence>
<sequence length="114" mass="12910">MIELTVFEWIKRNLSGIEVHLEEPKGAGDKFVLVEKTGGTESIGLNSATFAVQAYGKTRHEAAELNEKVKEAMYKMAGPDSVATKVELNSDYNFTDLTTKRYRFQSVYDITYYN</sequence>
<reference evidence="2" key="1">
    <citation type="submission" date="2018-02" db="EMBL/GenBank/DDBJ databases">
        <authorList>
            <person name="Holder M.E."/>
            <person name="Ajami N.J."/>
            <person name="Petrosino J.F."/>
        </authorList>
    </citation>
    <scope>NUCLEOTIDE SEQUENCE [LARGE SCALE GENOMIC DNA]</scope>
    <source>
        <strain evidence="2">CCUG 47132</strain>
    </source>
</reference>
<dbReference type="KEGG" id="mdv:C5Q96_06665"/>
<proteinExistence type="predicted"/>
<dbReference type="AlphaFoldDB" id="A0A2S0L6P0"/>
<organism evidence="1 2">
    <name type="scientific">Mogibacterium diversum</name>
    <dbReference type="NCBI Taxonomy" id="114527"/>
    <lineage>
        <taxon>Bacteria</taxon>
        <taxon>Bacillati</taxon>
        <taxon>Bacillota</taxon>
        <taxon>Clostridia</taxon>
        <taxon>Peptostreptococcales</taxon>
        <taxon>Anaerovoracaceae</taxon>
        <taxon>Mogibacterium</taxon>
    </lineage>
</organism>
<dbReference type="EMBL" id="CP027228">
    <property type="protein sequence ID" value="AVM48965.1"/>
    <property type="molecule type" value="Genomic_DNA"/>
</dbReference>
<dbReference type="OrthoDB" id="1693241at2"/>
<gene>
    <name evidence="1" type="ORF">C5Q96_06665</name>
</gene>
<accession>A0A2S0L6P0</accession>
<evidence type="ECO:0000313" key="2">
    <source>
        <dbReference type="Proteomes" id="UP000237883"/>
    </source>
</evidence>
<name>A0A2S0L6P0_9FIRM</name>
<dbReference type="Proteomes" id="UP000237883">
    <property type="component" value="Chromosome"/>
</dbReference>
<keyword evidence="2" id="KW-1185">Reference proteome</keyword>